<sequence length="107" mass="11778">MPVVELNHTLVFAESARIAAMLVIETEGKDNQIQPQAPSLNETLGGNARGIDEATIGIENGDGQFVWPVKVEDELAKLYCEDDVLYLEVTYLQEHPPPSQAGKHLFC</sequence>
<comment type="caution">
    <text evidence="1">The sequence shown here is derived from an EMBL/GenBank/DDBJ whole genome shotgun (WGS) entry which is preliminary data.</text>
</comment>
<dbReference type="AlphaFoldDB" id="A0A498K1Y1"/>
<accession>A0A498K1Y1</accession>
<dbReference type="Proteomes" id="UP000290289">
    <property type="component" value="Chromosome 4"/>
</dbReference>
<dbReference type="EMBL" id="RDQH01000330">
    <property type="protein sequence ID" value="RXI01591.1"/>
    <property type="molecule type" value="Genomic_DNA"/>
</dbReference>
<evidence type="ECO:0000313" key="2">
    <source>
        <dbReference type="Proteomes" id="UP000290289"/>
    </source>
</evidence>
<reference evidence="1 2" key="1">
    <citation type="submission" date="2018-10" db="EMBL/GenBank/DDBJ databases">
        <title>A high-quality apple genome assembly.</title>
        <authorList>
            <person name="Hu J."/>
        </authorList>
    </citation>
    <scope>NUCLEOTIDE SEQUENCE [LARGE SCALE GENOMIC DNA]</scope>
    <source>
        <strain evidence="2">cv. HFTH1</strain>
        <tissue evidence="1">Young leaf</tissue>
    </source>
</reference>
<keyword evidence="2" id="KW-1185">Reference proteome</keyword>
<organism evidence="1 2">
    <name type="scientific">Malus domestica</name>
    <name type="common">Apple</name>
    <name type="synonym">Pyrus malus</name>
    <dbReference type="NCBI Taxonomy" id="3750"/>
    <lineage>
        <taxon>Eukaryota</taxon>
        <taxon>Viridiplantae</taxon>
        <taxon>Streptophyta</taxon>
        <taxon>Embryophyta</taxon>
        <taxon>Tracheophyta</taxon>
        <taxon>Spermatophyta</taxon>
        <taxon>Magnoliopsida</taxon>
        <taxon>eudicotyledons</taxon>
        <taxon>Gunneridae</taxon>
        <taxon>Pentapetalae</taxon>
        <taxon>rosids</taxon>
        <taxon>fabids</taxon>
        <taxon>Rosales</taxon>
        <taxon>Rosaceae</taxon>
        <taxon>Amygdaloideae</taxon>
        <taxon>Maleae</taxon>
        <taxon>Malus</taxon>
    </lineage>
</organism>
<name>A0A498K1Y1_MALDO</name>
<protein>
    <submittedName>
        <fullName evidence="1">Uncharacterized protein</fullName>
    </submittedName>
</protein>
<evidence type="ECO:0000313" key="1">
    <source>
        <dbReference type="EMBL" id="RXI01591.1"/>
    </source>
</evidence>
<gene>
    <name evidence="1" type="ORF">DVH24_014940</name>
</gene>
<proteinExistence type="predicted"/>